<organism evidence="1 2">
    <name type="scientific">Amylocarpus encephaloides</name>
    <dbReference type="NCBI Taxonomy" id="45428"/>
    <lineage>
        <taxon>Eukaryota</taxon>
        <taxon>Fungi</taxon>
        <taxon>Dikarya</taxon>
        <taxon>Ascomycota</taxon>
        <taxon>Pezizomycotina</taxon>
        <taxon>Leotiomycetes</taxon>
        <taxon>Helotiales</taxon>
        <taxon>Helotiales incertae sedis</taxon>
        <taxon>Amylocarpus</taxon>
    </lineage>
</organism>
<dbReference type="Proteomes" id="UP000824998">
    <property type="component" value="Unassembled WGS sequence"/>
</dbReference>
<dbReference type="SUPFAM" id="SSF81301">
    <property type="entry name" value="Nucleotidyltransferase"/>
    <property type="match status" value="1"/>
</dbReference>
<dbReference type="EMBL" id="MU252072">
    <property type="protein sequence ID" value="KAG9228109.1"/>
    <property type="molecule type" value="Genomic_DNA"/>
</dbReference>
<dbReference type="OrthoDB" id="10066232at2759"/>
<accession>A0A9P7Y690</accession>
<keyword evidence="2" id="KW-1185">Reference proteome</keyword>
<gene>
    <name evidence="1" type="ORF">BJ875DRAFT_538377</name>
</gene>
<reference evidence="1" key="1">
    <citation type="journal article" date="2021" name="IMA Fungus">
        <title>Genomic characterization of three marine fungi, including Emericellopsis atlantica sp. nov. with signatures of a generalist lifestyle and marine biomass degradation.</title>
        <authorList>
            <person name="Hagestad O.C."/>
            <person name="Hou L."/>
            <person name="Andersen J.H."/>
            <person name="Hansen E.H."/>
            <person name="Altermark B."/>
            <person name="Li C."/>
            <person name="Kuhnert E."/>
            <person name="Cox R.J."/>
            <person name="Crous P.W."/>
            <person name="Spatafora J.W."/>
            <person name="Lail K."/>
            <person name="Amirebrahimi M."/>
            <person name="Lipzen A."/>
            <person name="Pangilinan J."/>
            <person name="Andreopoulos W."/>
            <person name="Hayes R.D."/>
            <person name="Ng V."/>
            <person name="Grigoriev I.V."/>
            <person name="Jackson S.A."/>
            <person name="Sutton T.D.S."/>
            <person name="Dobson A.D.W."/>
            <person name="Rama T."/>
        </authorList>
    </citation>
    <scope>NUCLEOTIDE SEQUENCE</scope>
    <source>
        <strain evidence="1">TRa018bII</strain>
    </source>
</reference>
<name>A0A9P7Y690_9HELO</name>
<sequence>MAGRIYERRHRIALSISRILTEAGVEHAFIGGFATKVLGSNRPTADIDVEINVTASNEIIDRIRPLLLQEDYRFSIEHLKLYFTRDDDQRCRISVETLGIGTLGLPCRLSVIHLGATGNIPILHPGVLVLTKIKRYATLSESTRPKSQAKASTDIKDITYLLGWLEEHHEQVNFADYESPQPERLYDTVSQVAFTWRRDSRNELLQLQGSVLKQEDREKVMDT</sequence>
<dbReference type="AlphaFoldDB" id="A0A9P7Y690"/>
<comment type="caution">
    <text evidence="1">The sequence shown here is derived from an EMBL/GenBank/DDBJ whole genome shotgun (WGS) entry which is preliminary data.</text>
</comment>
<evidence type="ECO:0000313" key="2">
    <source>
        <dbReference type="Proteomes" id="UP000824998"/>
    </source>
</evidence>
<proteinExistence type="predicted"/>
<dbReference type="Gene3D" id="3.30.460.40">
    <property type="match status" value="1"/>
</dbReference>
<evidence type="ECO:0000313" key="1">
    <source>
        <dbReference type="EMBL" id="KAG9228109.1"/>
    </source>
</evidence>
<protein>
    <submittedName>
        <fullName evidence="1">Uncharacterized protein</fullName>
    </submittedName>
</protein>
<dbReference type="InterPro" id="IPR043519">
    <property type="entry name" value="NT_sf"/>
</dbReference>